<evidence type="ECO:0000256" key="1">
    <source>
        <dbReference type="ARBA" id="ARBA00022603"/>
    </source>
</evidence>
<organism evidence="4 5">
    <name type="scientific">Pseudoclavibacter albus</name>
    <dbReference type="NCBI Taxonomy" id="272241"/>
    <lineage>
        <taxon>Bacteria</taxon>
        <taxon>Bacillati</taxon>
        <taxon>Actinomycetota</taxon>
        <taxon>Actinomycetes</taxon>
        <taxon>Micrococcales</taxon>
        <taxon>Microbacteriaceae</taxon>
        <taxon>Pseudoclavibacter</taxon>
    </lineage>
</organism>
<proteinExistence type="predicted"/>
<dbReference type="InterPro" id="IPR029063">
    <property type="entry name" value="SAM-dependent_MTases_sf"/>
</dbReference>
<evidence type="ECO:0000313" key="4">
    <source>
        <dbReference type="EMBL" id="MCT2042433.1"/>
    </source>
</evidence>
<comment type="caution">
    <text evidence="4">The sequence shown here is derived from an EMBL/GenBank/DDBJ whole genome shotgun (WGS) entry which is preliminary data.</text>
</comment>
<dbReference type="RefSeq" id="WP_206395274.1">
    <property type="nucleotide sequence ID" value="NZ_JAFDPW010000003.1"/>
</dbReference>
<protein>
    <submittedName>
        <fullName evidence="4">Class I SAM-dependent methyltransferase</fullName>
    </submittedName>
</protein>
<dbReference type="EMBL" id="JALXSQ010000009">
    <property type="protein sequence ID" value="MCT2042433.1"/>
    <property type="molecule type" value="Genomic_DNA"/>
</dbReference>
<keyword evidence="2" id="KW-0808">Transferase</keyword>
<dbReference type="InterPro" id="IPR046977">
    <property type="entry name" value="RsmC/RlmG"/>
</dbReference>
<dbReference type="Gene3D" id="3.40.50.150">
    <property type="entry name" value="Vaccinia Virus protein VP39"/>
    <property type="match status" value="1"/>
</dbReference>
<sequence length="216" mass="24031">MSAQDQPHYFSESPETPLELKRIHAFLAGEERDMVTANGVFSGDHLDKATRILLDEVPDPPTRGHGLDLGTGWGPIALDMALRSPDALKVWAVDVNDRALDLARQNTERHAAGRVEVTRPEGVPEDIRFSVLWSNPPIRIGKEALHELLSQWLPRLERGGVAWLVVAKQLGADSLLTWMQAEFADWAEAERTATAKGFRILRIERMRETTPSAADA</sequence>
<reference evidence="4 5" key="1">
    <citation type="submission" date="2022-04" db="EMBL/GenBank/DDBJ databases">
        <title>Human microbiome associated bacterial genomes.</title>
        <authorList>
            <person name="Sandstrom S."/>
            <person name="Salamzade R."/>
            <person name="Kalan L.R."/>
        </authorList>
    </citation>
    <scope>NUCLEOTIDE SEQUENCE [LARGE SCALE GENOMIC DNA]</scope>
    <source>
        <strain evidence="5">p3-SID1799</strain>
    </source>
</reference>
<gene>
    <name evidence="4" type="ORF">M3D15_03655</name>
</gene>
<dbReference type="PANTHER" id="PTHR47816:SF4">
    <property type="entry name" value="RIBOSOMAL RNA SMALL SUBUNIT METHYLTRANSFERASE C"/>
    <property type="match status" value="1"/>
</dbReference>
<evidence type="ECO:0000256" key="2">
    <source>
        <dbReference type="ARBA" id="ARBA00022679"/>
    </source>
</evidence>
<keyword evidence="1 4" id="KW-0489">Methyltransferase</keyword>
<feature type="domain" description="Methyltransferase small" evidence="3">
    <location>
        <begin position="33"/>
        <end position="201"/>
    </location>
</feature>
<dbReference type="GO" id="GO:0008168">
    <property type="term" value="F:methyltransferase activity"/>
    <property type="evidence" value="ECO:0007669"/>
    <property type="project" value="UniProtKB-KW"/>
</dbReference>
<dbReference type="InterPro" id="IPR007848">
    <property type="entry name" value="Small_mtfrase_dom"/>
</dbReference>
<accession>A0ABT2HVT7</accession>
<name>A0ABT2HVT7_9MICO</name>
<dbReference type="Pfam" id="PF05175">
    <property type="entry name" value="MTS"/>
    <property type="match status" value="1"/>
</dbReference>
<evidence type="ECO:0000313" key="5">
    <source>
        <dbReference type="Proteomes" id="UP001525379"/>
    </source>
</evidence>
<keyword evidence="5" id="KW-1185">Reference proteome</keyword>
<dbReference type="CDD" id="cd02440">
    <property type="entry name" value="AdoMet_MTases"/>
    <property type="match status" value="1"/>
</dbReference>
<dbReference type="SUPFAM" id="SSF53335">
    <property type="entry name" value="S-adenosyl-L-methionine-dependent methyltransferases"/>
    <property type="match status" value="1"/>
</dbReference>
<dbReference type="GO" id="GO:0032259">
    <property type="term" value="P:methylation"/>
    <property type="evidence" value="ECO:0007669"/>
    <property type="project" value="UniProtKB-KW"/>
</dbReference>
<dbReference type="PANTHER" id="PTHR47816">
    <property type="entry name" value="RIBOSOMAL RNA SMALL SUBUNIT METHYLTRANSFERASE C"/>
    <property type="match status" value="1"/>
</dbReference>
<evidence type="ECO:0000259" key="3">
    <source>
        <dbReference type="Pfam" id="PF05175"/>
    </source>
</evidence>
<dbReference type="Proteomes" id="UP001525379">
    <property type="component" value="Unassembled WGS sequence"/>
</dbReference>